<proteinExistence type="predicted"/>
<feature type="compositionally biased region" description="Polar residues" evidence="2">
    <location>
        <begin position="100"/>
        <end position="120"/>
    </location>
</feature>
<feature type="domain" description="G-box binding protein multifunctional mosaic region" evidence="3">
    <location>
        <begin position="11"/>
        <end position="68"/>
    </location>
</feature>
<evidence type="ECO:0000313" key="5">
    <source>
        <dbReference type="Proteomes" id="UP000554482"/>
    </source>
</evidence>
<evidence type="ECO:0000313" key="4">
    <source>
        <dbReference type="EMBL" id="KAF5177777.1"/>
    </source>
</evidence>
<dbReference type="InterPro" id="IPR012900">
    <property type="entry name" value="MFMR"/>
</dbReference>
<evidence type="ECO:0000256" key="1">
    <source>
        <dbReference type="SAM" id="Coils"/>
    </source>
</evidence>
<reference evidence="4 5" key="1">
    <citation type="submission" date="2020-06" db="EMBL/GenBank/DDBJ databases">
        <title>Transcriptomic and genomic resources for Thalictrum thalictroides and T. hernandezii: Facilitating candidate gene discovery in an emerging model plant lineage.</title>
        <authorList>
            <person name="Arias T."/>
            <person name="Riano-Pachon D.M."/>
            <person name="Di Stilio V.S."/>
        </authorList>
    </citation>
    <scope>NUCLEOTIDE SEQUENCE [LARGE SCALE GENOMIC DNA]</scope>
    <source>
        <strain evidence="5">cv. WT478/WT964</strain>
        <tissue evidence="4">Leaves</tissue>
    </source>
</reference>
<feature type="coiled-coil region" evidence="1">
    <location>
        <begin position="197"/>
        <end position="238"/>
    </location>
</feature>
<dbReference type="AlphaFoldDB" id="A0A7J6UYS6"/>
<feature type="region of interest" description="Disordered" evidence="2">
    <location>
        <begin position="85"/>
        <end position="197"/>
    </location>
</feature>
<feature type="compositionally biased region" description="Acidic residues" evidence="2">
    <location>
        <begin position="146"/>
        <end position="159"/>
    </location>
</feature>
<comment type="caution">
    <text evidence="4">The sequence shown here is derived from an EMBL/GenBank/DDBJ whole genome shotgun (WGS) entry which is preliminary data.</text>
</comment>
<dbReference type="Proteomes" id="UP000554482">
    <property type="component" value="Unassembled WGS sequence"/>
</dbReference>
<feature type="compositionally biased region" description="Basic and acidic residues" evidence="2">
    <location>
        <begin position="266"/>
        <end position="275"/>
    </location>
</feature>
<protein>
    <recommendedName>
        <fullName evidence="3">G-box binding protein multifunctional mosaic region domain-containing protein</fullName>
    </recommendedName>
</protein>
<evidence type="ECO:0000259" key="3">
    <source>
        <dbReference type="Pfam" id="PF07777"/>
    </source>
</evidence>
<accession>A0A7J6UYS6</accession>
<dbReference type="Pfam" id="PF07777">
    <property type="entry name" value="MFMR"/>
    <property type="match status" value="1"/>
</dbReference>
<feature type="region of interest" description="Disordered" evidence="2">
    <location>
        <begin position="250"/>
        <end position="283"/>
    </location>
</feature>
<organism evidence="4 5">
    <name type="scientific">Thalictrum thalictroides</name>
    <name type="common">Rue-anemone</name>
    <name type="synonym">Anemone thalictroides</name>
    <dbReference type="NCBI Taxonomy" id="46969"/>
    <lineage>
        <taxon>Eukaryota</taxon>
        <taxon>Viridiplantae</taxon>
        <taxon>Streptophyta</taxon>
        <taxon>Embryophyta</taxon>
        <taxon>Tracheophyta</taxon>
        <taxon>Spermatophyta</taxon>
        <taxon>Magnoliopsida</taxon>
        <taxon>Ranunculales</taxon>
        <taxon>Ranunculaceae</taxon>
        <taxon>Thalictroideae</taxon>
        <taxon>Thalictrum</taxon>
    </lineage>
</organism>
<keyword evidence="5" id="KW-1185">Reference proteome</keyword>
<dbReference type="EMBL" id="JABWDY010040931">
    <property type="protein sequence ID" value="KAF5177777.1"/>
    <property type="molecule type" value="Genomic_DNA"/>
</dbReference>
<keyword evidence="1" id="KW-0175">Coiled coil</keyword>
<feature type="compositionally biased region" description="Acidic residues" evidence="2">
    <location>
        <begin position="177"/>
        <end position="197"/>
    </location>
</feature>
<name>A0A7J6UYS6_THATH</name>
<sequence>MGSVKKTALDTSTNTAYHDGSAPMQAYYGATAIPSSPAIWSHPYVLGSQHLIPPSGTLIQYPTICPQGPNVNPNLTMEQRAAPLSPLTEGIPKRKGQSAPPVSTLTERKMSNGSKQQSTAKKYKRNSDNPCIVRESDESGSAVPDLGDDNTSESEETECDTLSNRSDEDTSQNEQYTCDEDTCDESDEDTSDEDTACDDLETEVVKKKRKFRSLTQKLKRISEECEGISDENSALKEKLTSLLGKERMLPFENLESKFLDSSNGDSKNKRGESSSKSDTSLSD</sequence>
<evidence type="ECO:0000256" key="2">
    <source>
        <dbReference type="SAM" id="MobiDB-lite"/>
    </source>
</evidence>
<gene>
    <name evidence="4" type="ORF">FRX31_032635</name>
</gene>